<dbReference type="PANTHER" id="PTHR46383:SF1">
    <property type="entry name" value="ASPARTATE AMINOTRANSFERASE"/>
    <property type="match status" value="1"/>
</dbReference>
<dbReference type="GO" id="GO:0006520">
    <property type="term" value="P:amino acid metabolic process"/>
    <property type="evidence" value="ECO:0007669"/>
    <property type="project" value="InterPro"/>
</dbReference>
<dbReference type="InterPro" id="IPR015421">
    <property type="entry name" value="PyrdxlP-dep_Trfase_major"/>
</dbReference>
<evidence type="ECO:0000256" key="3">
    <source>
        <dbReference type="ARBA" id="ARBA00022576"/>
    </source>
</evidence>
<name>A0A2H1IX47_BREAU</name>
<gene>
    <name evidence="8" type="ORF">BAURA86_01085</name>
</gene>
<keyword evidence="4 8" id="KW-0808">Transferase</keyword>
<dbReference type="GO" id="GO:0030170">
    <property type="term" value="F:pyridoxal phosphate binding"/>
    <property type="evidence" value="ECO:0007669"/>
    <property type="project" value="InterPro"/>
</dbReference>
<evidence type="ECO:0000256" key="6">
    <source>
        <dbReference type="SAM" id="MobiDB-lite"/>
    </source>
</evidence>
<dbReference type="PANTHER" id="PTHR46383">
    <property type="entry name" value="ASPARTATE AMINOTRANSFERASE"/>
    <property type="match status" value="1"/>
</dbReference>
<accession>A0A2H1IX47</accession>
<keyword evidence="3 8" id="KW-0032">Aminotransferase</keyword>
<comment type="cofactor">
    <cofactor evidence="1">
        <name>pyridoxal 5'-phosphate</name>
        <dbReference type="ChEBI" id="CHEBI:597326"/>
    </cofactor>
</comment>
<dbReference type="EMBL" id="FXZI01000002">
    <property type="protein sequence ID" value="SMX79744.1"/>
    <property type="molecule type" value="Genomic_DNA"/>
</dbReference>
<feature type="domain" description="Aminotransferase class I/classII large" evidence="7">
    <location>
        <begin position="34"/>
        <end position="372"/>
    </location>
</feature>
<dbReference type="Proteomes" id="UP000234300">
    <property type="component" value="Unassembled WGS sequence"/>
</dbReference>
<organism evidence="8 9">
    <name type="scientific">Brevibacterium aurantiacum</name>
    <dbReference type="NCBI Taxonomy" id="273384"/>
    <lineage>
        <taxon>Bacteria</taxon>
        <taxon>Bacillati</taxon>
        <taxon>Actinomycetota</taxon>
        <taxon>Actinomycetes</taxon>
        <taxon>Micrococcales</taxon>
        <taxon>Brevibacteriaceae</taxon>
        <taxon>Brevibacterium</taxon>
    </lineage>
</organism>
<reference evidence="8 9" key="1">
    <citation type="submission" date="2017-03" db="EMBL/GenBank/DDBJ databases">
        <authorList>
            <person name="Afonso C.L."/>
            <person name="Miller P.J."/>
            <person name="Scott M.A."/>
            <person name="Spackman E."/>
            <person name="Goraichik I."/>
            <person name="Dimitrov K.M."/>
            <person name="Suarez D.L."/>
            <person name="Swayne D.E."/>
        </authorList>
    </citation>
    <scope>NUCLEOTIDE SEQUENCE [LARGE SCALE GENOMIC DNA]</scope>
    <source>
        <strain evidence="9">8(6)</strain>
    </source>
</reference>
<dbReference type="RefSeq" id="WP_101556602.1">
    <property type="nucleotide sequence ID" value="NZ_FXZI01000002.1"/>
</dbReference>
<dbReference type="InterPro" id="IPR050596">
    <property type="entry name" value="AspAT/PAT-like"/>
</dbReference>
<dbReference type="GO" id="GO:0004069">
    <property type="term" value="F:L-aspartate:2-oxoglutarate aminotransferase activity"/>
    <property type="evidence" value="ECO:0007669"/>
    <property type="project" value="UniProtKB-EC"/>
</dbReference>
<dbReference type="AlphaFoldDB" id="A0A2H1IX47"/>
<dbReference type="EC" id="2.6.1.1" evidence="8"/>
<sequence>MISDEAATIYSAAVERIVQTSRRPKGGAPRDGSVALSMGEPNFDTPPVVVEAMHQALLDGVTHYGDLNGDVELRQALAAIHCAETSPANGRNISVTHGASAALAAVLTAVVDPGSRVVIPEPSYSLYQDLLQMIGAQPVFVPLTKDNQLDVPAVAAAAVDAAAVILCNPGNPTGAVLSAESLHLLGRELAGSGAVVISDEAYSGIVYNDSFVSARDVKSLSGRVVVINTFSKTYAMTGWRLGYTVTSEELAARISLVHRTLNGAVNSAVQRAGLVALRQAGSDVEHMLNAYRIRRERVIELAAEIPEVTMSDPEGAFYAFIRYDIDKPAQTVAEELAEKGVLVRAGSEYGPSGEGAIRISFAASLRDIEEGFRRIRDYFAGPGFQL</sequence>
<evidence type="ECO:0000256" key="4">
    <source>
        <dbReference type="ARBA" id="ARBA00022679"/>
    </source>
</evidence>
<proteinExistence type="inferred from homology"/>
<dbReference type="CDD" id="cd00609">
    <property type="entry name" value="AAT_like"/>
    <property type="match status" value="1"/>
</dbReference>
<evidence type="ECO:0000313" key="9">
    <source>
        <dbReference type="Proteomes" id="UP000234300"/>
    </source>
</evidence>
<dbReference type="SUPFAM" id="SSF53383">
    <property type="entry name" value="PLP-dependent transferases"/>
    <property type="match status" value="1"/>
</dbReference>
<dbReference type="Pfam" id="PF00155">
    <property type="entry name" value="Aminotran_1_2"/>
    <property type="match status" value="1"/>
</dbReference>
<dbReference type="InterPro" id="IPR004839">
    <property type="entry name" value="Aminotransferase_I/II_large"/>
</dbReference>
<comment type="similarity">
    <text evidence="2">Belongs to the class-I pyridoxal-phosphate-dependent aminotransferase family.</text>
</comment>
<feature type="region of interest" description="Disordered" evidence="6">
    <location>
        <begin position="21"/>
        <end position="40"/>
    </location>
</feature>
<evidence type="ECO:0000259" key="7">
    <source>
        <dbReference type="Pfam" id="PF00155"/>
    </source>
</evidence>
<evidence type="ECO:0000256" key="5">
    <source>
        <dbReference type="ARBA" id="ARBA00022898"/>
    </source>
</evidence>
<keyword evidence="5" id="KW-0663">Pyridoxal phosphate</keyword>
<evidence type="ECO:0000313" key="8">
    <source>
        <dbReference type="EMBL" id="SMX79744.1"/>
    </source>
</evidence>
<evidence type="ECO:0000256" key="1">
    <source>
        <dbReference type="ARBA" id="ARBA00001933"/>
    </source>
</evidence>
<dbReference type="Gene3D" id="3.40.640.10">
    <property type="entry name" value="Type I PLP-dependent aspartate aminotransferase-like (Major domain)"/>
    <property type="match status" value="1"/>
</dbReference>
<protein>
    <submittedName>
        <fullName evidence="8">Aspartate aminotransferase</fullName>
        <ecNumber evidence="8">2.6.1.1</ecNumber>
    </submittedName>
</protein>
<evidence type="ECO:0000256" key="2">
    <source>
        <dbReference type="ARBA" id="ARBA00007441"/>
    </source>
</evidence>
<dbReference type="InterPro" id="IPR015424">
    <property type="entry name" value="PyrdxlP-dep_Trfase"/>
</dbReference>